<evidence type="ECO:0000313" key="1">
    <source>
        <dbReference type="EMBL" id="GJS66426.1"/>
    </source>
</evidence>
<accession>A0ABQ4XN02</accession>
<protein>
    <submittedName>
        <fullName evidence="1">Uncharacterized protein</fullName>
    </submittedName>
</protein>
<reference evidence="1" key="1">
    <citation type="journal article" date="2022" name="Int. J. Mol. Sci.">
        <title>Draft Genome of Tanacetum Coccineum: Genomic Comparison of Closely Related Tanacetum-Family Plants.</title>
        <authorList>
            <person name="Yamashiro T."/>
            <person name="Shiraishi A."/>
            <person name="Nakayama K."/>
            <person name="Satake H."/>
        </authorList>
    </citation>
    <scope>NUCLEOTIDE SEQUENCE</scope>
</reference>
<gene>
    <name evidence="1" type="ORF">Tco_0680990</name>
</gene>
<dbReference type="EMBL" id="BQNB010009647">
    <property type="protein sequence ID" value="GJS66426.1"/>
    <property type="molecule type" value="Genomic_DNA"/>
</dbReference>
<reference evidence="1" key="2">
    <citation type="submission" date="2022-01" db="EMBL/GenBank/DDBJ databases">
        <authorList>
            <person name="Yamashiro T."/>
            <person name="Shiraishi A."/>
            <person name="Satake H."/>
            <person name="Nakayama K."/>
        </authorList>
    </citation>
    <scope>NUCLEOTIDE SEQUENCE</scope>
</reference>
<keyword evidence="2" id="KW-1185">Reference proteome</keyword>
<proteinExistence type="predicted"/>
<name>A0ABQ4XN02_9ASTR</name>
<evidence type="ECO:0000313" key="2">
    <source>
        <dbReference type="Proteomes" id="UP001151760"/>
    </source>
</evidence>
<sequence length="134" mass="14028">MNDGDLGSAGGGVRHVEGATVCHRVGGDDDDGVGCGGGGGVHRLKMVADVRRWQRGWHLIEMVVRRLLCGGMMMMVVMGCGCRRGGGEKWRVAASGEMDQIDPEMRSISGFGQKSPPEKFSGGGEWPAVGVVAG</sequence>
<dbReference type="Proteomes" id="UP001151760">
    <property type="component" value="Unassembled WGS sequence"/>
</dbReference>
<comment type="caution">
    <text evidence="1">The sequence shown here is derived from an EMBL/GenBank/DDBJ whole genome shotgun (WGS) entry which is preliminary data.</text>
</comment>
<organism evidence="1 2">
    <name type="scientific">Tanacetum coccineum</name>
    <dbReference type="NCBI Taxonomy" id="301880"/>
    <lineage>
        <taxon>Eukaryota</taxon>
        <taxon>Viridiplantae</taxon>
        <taxon>Streptophyta</taxon>
        <taxon>Embryophyta</taxon>
        <taxon>Tracheophyta</taxon>
        <taxon>Spermatophyta</taxon>
        <taxon>Magnoliopsida</taxon>
        <taxon>eudicotyledons</taxon>
        <taxon>Gunneridae</taxon>
        <taxon>Pentapetalae</taxon>
        <taxon>asterids</taxon>
        <taxon>campanulids</taxon>
        <taxon>Asterales</taxon>
        <taxon>Asteraceae</taxon>
        <taxon>Asteroideae</taxon>
        <taxon>Anthemideae</taxon>
        <taxon>Anthemidinae</taxon>
        <taxon>Tanacetum</taxon>
    </lineage>
</organism>